<sequence>MTQHFTRSQGEYVEAATPDGTPVYFRPLVNIIKPADSGTVELTIGTTPLVVRGTAGDYLEFLDPSPVDPTPPGDDITHGALRINEDGTAIALELPEGDERGRWRVSVLVSELQYYTTDADNPEIASWPYLKVNTGD</sequence>
<dbReference type="OrthoDB" id="9801785at2"/>
<evidence type="ECO:0000313" key="1">
    <source>
        <dbReference type="EMBL" id="ORB47035.1"/>
    </source>
</evidence>
<protein>
    <submittedName>
        <fullName evidence="1">Uncharacterized protein</fullName>
    </submittedName>
</protein>
<dbReference type="RefSeq" id="WP_083020235.1">
    <property type="nucleotide sequence ID" value="NZ_MVII01000070.1"/>
</dbReference>
<organism evidence="1 2">
    <name type="scientific">Mycobacteroides saopaulense</name>
    <dbReference type="NCBI Taxonomy" id="1578165"/>
    <lineage>
        <taxon>Bacteria</taxon>
        <taxon>Bacillati</taxon>
        <taxon>Actinomycetota</taxon>
        <taxon>Actinomycetes</taxon>
        <taxon>Mycobacteriales</taxon>
        <taxon>Mycobacteriaceae</taxon>
        <taxon>Mycobacteroides</taxon>
    </lineage>
</organism>
<dbReference type="EMBL" id="MVII01000070">
    <property type="protein sequence ID" value="ORB47035.1"/>
    <property type="molecule type" value="Genomic_DNA"/>
</dbReference>
<accession>A0A1X0IJ03</accession>
<comment type="caution">
    <text evidence="1">The sequence shown here is derived from an EMBL/GenBank/DDBJ whole genome shotgun (WGS) entry which is preliminary data.</text>
</comment>
<evidence type="ECO:0000313" key="2">
    <source>
        <dbReference type="Proteomes" id="UP000192434"/>
    </source>
</evidence>
<dbReference type="AlphaFoldDB" id="A0A1X0IJ03"/>
<dbReference type="Proteomes" id="UP000192434">
    <property type="component" value="Unassembled WGS sequence"/>
</dbReference>
<proteinExistence type="predicted"/>
<name>A0A1X0IJ03_9MYCO</name>
<reference evidence="1 2" key="1">
    <citation type="submission" date="2016-12" db="EMBL/GenBank/DDBJ databases">
        <title>The new phylogeny of genus Mycobacterium.</title>
        <authorList>
            <person name="Tortoli E."/>
            <person name="Trovato A."/>
            <person name="Cirillo D.M."/>
        </authorList>
    </citation>
    <scope>NUCLEOTIDE SEQUENCE [LARGE SCALE GENOMIC DNA]</scope>
    <source>
        <strain evidence="1 2">CCUG 66554</strain>
    </source>
</reference>
<gene>
    <name evidence="1" type="ORF">BST43_26370</name>
</gene>